<evidence type="ECO:0000313" key="1">
    <source>
        <dbReference type="EMBL" id="MPC52958.1"/>
    </source>
</evidence>
<comment type="caution">
    <text evidence="1">The sequence shown here is derived from an EMBL/GenBank/DDBJ whole genome shotgun (WGS) entry which is preliminary data.</text>
</comment>
<sequence>MVSPILRCSRCFQIAISAPRTPSLWASVWLIWQITSRFVSNGQHLVIRSDRYPLVSGCSQPRLRHFLPRASMELAETILIFPSVRPSVRLAGRLSPKVDCELSFRAGESTLSPPLYGCRFSLITTTQTRSLNPTTQAPRQNRTRRDQELIKERLIRRLS</sequence>
<dbReference type="EMBL" id="VSRR010011281">
    <property type="protein sequence ID" value="MPC52958.1"/>
    <property type="molecule type" value="Genomic_DNA"/>
</dbReference>
<keyword evidence="2" id="KW-1185">Reference proteome</keyword>
<organism evidence="1 2">
    <name type="scientific">Portunus trituberculatus</name>
    <name type="common">Swimming crab</name>
    <name type="synonym">Neptunus trituberculatus</name>
    <dbReference type="NCBI Taxonomy" id="210409"/>
    <lineage>
        <taxon>Eukaryota</taxon>
        <taxon>Metazoa</taxon>
        <taxon>Ecdysozoa</taxon>
        <taxon>Arthropoda</taxon>
        <taxon>Crustacea</taxon>
        <taxon>Multicrustacea</taxon>
        <taxon>Malacostraca</taxon>
        <taxon>Eumalacostraca</taxon>
        <taxon>Eucarida</taxon>
        <taxon>Decapoda</taxon>
        <taxon>Pleocyemata</taxon>
        <taxon>Brachyura</taxon>
        <taxon>Eubrachyura</taxon>
        <taxon>Portunoidea</taxon>
        <taxon>Portunidae</taxon>
        <taxon>Portuninae</taxon>
        <taxon>Portunus</taxon>
    </lineage>
</organism>
<accession>A0A5B7G792</accession>
<name>A0A5B7G792_PORTR</name>
<dbReference type="Proteomes" id="UP000324222">
    <property type="component" value="Unassembled WGS sequence"/>
</dbReference>
<evidence type="ECO:0000313" key="2">
    <source>
        <dbReference type="Proteomes" id="UP000324222"/>
    </source>
</evidence>
<gene>
    <name evidence="1" type="ORF">E2C01_046839</name>
</gene>
<proteinExistence type="predicted"/>
<protein>
    <submittedName>
        <fullName evidence="1">Uncharacterized protein</fullName>
    </submittedName>
</protein>
<reference evidence="1 2" key="1">
    <citation type="submission" date="2019-05" db="EMBL/GenBank/DDBJ databases">
        <title>Another draft genome of Portunus trituberculatus and its Hox gene families provides insights of decapod evolution.</title>
        <authorList>
            <person name="Jeong J.-H."/>
            <person name="Song I."/>
            <person name="Kim S."/>
            <person name="Choi T."/>
            <person name="Kim D."/>
            <person name="Ryu S."/>
            <person name="Kim W."/>
        </authorList>
    </citation>
    <scope>NUCLEOTIDE SEQUENCE [LARGE SCALE GENOMIC DNA]</scope>
    <source>
        <tissue evidence="1">Muscle</tissue>
    </source>
</reference>
<dbReference type="AlphaFoldDB" id="A0A5B7G792"/>